<evidence type="ECO:0000259" key="4">
    <source>
        <dbReference type="SMART" id="SM00701"/>
    </source>
</evidence>
<dbReference type="InterPro" id="IPR036505">
    <property type="entry name" value="Amidase/PGRP_sf"/>
</dbReference>
<dbReference type="Pfam" id="PF01510">
    <property type="entry name" value="Amidase_2"/>
    <property type="match status" value="1"/>
</dbReference>
<dbReference type="SUPFAM" id="SSF55846">
    <property type="entry name" value="N-acetylmuramoyl-L-alanine amidase-like"/>
    <property type="match status" value="1"/>
</dbReference>
<evidence type="ECO:0000313" key="5">
    <source>
        <dbReference type="EMBL" id="MDS1268797.1"/>
    </source>
</evidence>
<proteinExistence type="inferred from homology"/>
<evidence type="ECO:0000259" key="3">
    <source>
        <dbReference type="SMART" id="SM00644"/>
    </source>
</evidence>
<feature type="domain" description="Peptidoglycan recognition protein family" evidence="4">
    <location>
        <begin position="53"/>
        <end position="206"/>
    </location>
</feature>
<feature type="domain" description="N-acetylmuramoyl-L-alanine amidase" evidence="3">
    <location>
        <begin position="68"/>
        <end position="212"/>
    </location>
</feature>
<dbReference type="Proteomes" id="UP001250214">
    <property type="component" value="Unassembled WGS sequence"/>
</dbReference>
<gene>
    <name evidence="5" type="ORF">RIF23_00650</name>
</gene>
<dbReference type="PANTHER" id="PTHR11022">
    <property type="entry name" value="PEPTIDOGLYCAN RECOGNITION PROTEIN"/>
    <property type="match status" value="1"/>
</dbReference>
<name>A0ABU2H0G9_9ACTN</name>
<dbReference type="SMART" id="SM00644">
    <property type="entry name" value="Ami_2"/>
    <property type="match status" value="1"/>
</dbReference>
<dbReference type="Gene3D" id="3.40.80.10">
    <property type="entry name" value="Peptidoglycan recognition protein-like"/>
    <property type="match status" value="1"/>
</dbReference>
<dbReference type="InterPro" id="IPR006311">
    <property type="entry name" value="TAT_signal"/>
</dbReference>
<evidence type="ECO:0000256" key="2">
    <source>
        <dbReference type="SAM" id="MobiDB-lite"/>
    </source>
</evidence>
<dbReference type="CDD" id="cd06583">
    <property type="entry name" value="PGRP"/>
    <property type="match status" value="1"/>
</dbReference>
<sequence length="235" mass="25446">MGRHRRRRTTPDPSRREILGGGAMLAAAVLLGGSGSPPAEADPASPAVTPAAPRIHDRSDWQAREPEWPARVLDDAPSYIVVHHTATPNVSDQSQSRAFELSRAIQRHHMQHNGWSDTGQQLTISRGGYLMEGRNGSLEAIRSGRQLLGAHVRDHNPVTVGIENEGTYHDGDPPTELYDTLVETCAWLCDTYALEPQAIVGHRDLITTTCPGDQLYAMLPQLRADVAASLGIGSG</sequence>
<evidence type="ECO:0000313" key="6">
    <source>
        <dbReference type="Proteomes" id="UP001250214"/>
    </source>
</evidence>
<dbReference type="PANTHER" id="PTHR11022:SF41">
    <property type="entry name" value="PEPTIDOGLYCAN-RECOGNITION PROTEIN LC-RELATED"/>
    <property type="match status" value="1"/>
</dbReference>
<dbReference type="InterPro" id="IPR006619">
    <property type="entry name" value="PGRP_domain_met/bac"/>
</dbReference>
<dbReference type="PROSITE" id="PS51318">
    <property type="entry name" value="TAT"/>
    <property type="match status" value="1"/>
</dbReference>
<evidence type="ECO:0000256" key="1">
    <source>
        <dbReference type="ARBA" id="ARBA00007553"/>
    </source>
</evidence>
<protein>
    <submittedName>
        <fullName evidence="5">Peptidoglycan recognition family protein</fullName>
    </submittedName>
</protein>
<dbReference type="RefSeq" id="WP_310910308.1">
    <property type="nucleotide sequence ID" value="NZ_JAVLVT010000001.1"/>
</dbReference>
<dbReference type="EMBL" id="JAVLVT010000001">
    <property type="protein sequence ID" value="MDS1268797.1"/>
    <property type="molecule type" value="Genomic_DNA"/>
</dbReference>
<keyword evidence="6" id="KW-1185">Reference proteome</keyword>
<feature type="region of interest" description="Disordered" evidence="2">
    <location>
        <begin position="31"/>
        <end position="54"/>
    </location>
</feature>
<dbReference type="InterPro" id="IPR015510">
    <property type="entry name" value="PGRP"/>
</dbReference>
<accession>A0ABU2H0G9</accession>
<dbReference type="InterPro" id="IPR002502">
    <property type="entry name" value="Amidase_domain"/>
</dbReference>
<feature type="compositionally biased region" description="Low complexity" evidence="2">
    <location>
        <begin position="31"/>
        <end position="47"/>
    </location>
</feature>
<comment type="similarity">
    <text evidence="1">Belongs to the N-acetylmuramoyl-L-alanine amidase 2 family.</text>
</comment>
<dbReference type="SMART" id="SM00701">
    <property type="entry name" value="PGRP"/>
    <property type="match status" value="1"/>
</dbReference>
<organism evidence="5 6">
    <name type="scientific">Lipingzhangella rawalii</name>
    <dbReference type="NCBI Taxonomy" id="2055835"/>
    <lineage>
        <taxon>Bacteria</taxon>
        <taxon>Bacillati</taxon>
        <taxon>Actinomycetota</taxon>
        <taxon>Actinomycetes</taxon>
        <taxon>Streptosporangiales</taxon>
        <taxon>Nocardiopsidaceae</taxon>
        <taxon>Lipingzhangella</taxon>
    </lineage>
</organism>
<comment type="caution">
    <text evidence="5">The sequence shown here is derived from an EMBL/GenBank/DDBJ whole genome shotgun (WGS) entry which is preliminary data.</text>
</comment>
<reference evidence="6" key="1">
    <citation type="submission" date="2023-07" db="EMBL/GenBank/DDBJ databases">
        <title>Novel species in the genus Lipingzhangella isolated from Sambhar Salt Lake.</title>
        <authorList>
            <person name="Jiya N."/>
            <person name="Kajale S."/>
            <person name="Sharma A."/>
        </authorList>
    </citation>
    <scope>NUCLEOTIDE SEQUENCE [LARGE SCALE GENOMIC DNA]</scope>
    <source>
        <strain evidence="6">LS1_29</strain>
    </source>
</reference>